<dbReference type="EMBL" id="JANAVB010029019">
    <property type="protein sequence ID" value="KAJ6815348.1"/>
    <property type="molecule type" value="Genomic_DNA"/>
</dbReference>
<reference evidence="2" key="1">
    <citation type="journal article" date="2023" name="GigaByte">
        <title>Genome assembly of the bearded iris, Iris pallida Lam.</title>
        <authorList>
            <person name="Bruccoleri R.E."/>
            <person name="Oakeley E.J."/>
            <person name="Faust A.M.E."/>
            <person name="Altorfer M."/>
            <person name="Dessus-Babus S."/>
            <person name="Burckhardt D."/>
            <person name="Oertli M."/>
            <person name="Naumann U."/>
            <person name="Petersen F."/>
            <person name="Wong J."/>
        </authorList>
    </citation>
    <scope>NUCLEOTIDE SEQUENCE</scope>
    <source>
        <strain evidence="2">GSM-AAB239-AS_SAM_17_03QT</strain>
    </source>
</reference>
<feature type="compositionally biased region" description="Basic and acidic residues" evidence="1">
    <location>
        <begin position="150"/>
        <end position="169"/>
    </location>
</feature>
<comment type="caution">
    <text evidence="2">The sequence shown here is derived from an EMBL/GenBank/DDBJ whole genome shotgun (WGS) entry which is preliminary data.</text>
</comment>
<keyword evidence="3" id="KW-1185">Reference proteome</keyword>
<feature type="region of interest" description="Disordered" evidence="1">
    <location>
        <begin position="181"/>
        <end position="217"/>
    </location>
</feature>
<proteinExistence type="predicted"/>
<accession>A0AAX6FGP5</accession>
<evidence type="ECO:0000313" key="3">
    <source>
        <dbReference type="Proteomes" id="UP001140949"/>
    </source>
</evidence>
<feature type="compositionally biased region" description="Acidic residues" evidence="1">
    <location>
        <begin position="199"/>
        <end position="209"/>
    </location>
</feature>
<protein>
    <submittedName>
        <fullName evidence="2">Pollen-specific leucine-rich repeat extensin-like protein 3</fullName>
    </submittedName>
</protein>
<dbReference type="AlphaFoldDB" id="A0AAX6FGP5"/>
<feature type="region of interest" description="Disordered" evidence="1">
    <location>
        <begin position="14"/>
        <end position="70"/>
    </location>
</feature>
<organism evidence="2 3">
    <name type="scientific">Iris pallida</name>
    <name type="common">Sweet iris</name>
    <dbReference type="NCBI Taxonomy" id="29817"/>
    <lineage>
        <taxon>Eukaryota</taxon>
        <taxon>Viridiplantae</taxon>
        <taxon>Streptophyta</taxon>
        <taxon>Embryophyta</taxon>
        <taxon>Tracheophyta</taxon>
        <taxon>Spermatophyta</taxon>
        <taxon>Magnoliopsida</taxon>
        <taxon>Liliopsida</taxon>
        <taxon>Asparagales</taxon>
        <taxon>Iridaceae</taxon>
        <taxon>Iridoideae</taxon>
        <taxon>Irideae</taxon>
        <taxon>Iris</taxon>
    </lineage>
</organism>
<dbReference type="Proteomes" id="UP001140949">
    <property type="component" value="Unassembled WGS sequence"/>
</dbReference>
<feature type="region of interest" description="Disordered" evidence="1">
    <location>
        <begin position="95"/>
        <end position="169"/>
    </location>
</feature>
<gene>
    <name evidence="2" type="ORF">M6B38_134230</name>
</gene>
<evidence type="ECO:0000313" key="2">
    <source>
        <dbReference type="EMBL" id="KAJ6815348.1"/>
    </source>
</evidence>
<reference evidence="2" key="2">
    <citation type="submission" date="2023-04" db="EMBL/GenBank/DDBJ databases">
        <authorList>
            <person name="Bruccoleri R.E."/>
            <person name="Oakeley E.J."/>
            <person name="Faust A.-M."/>
            <person name="Dessus-Babus S."/>
            <person name="Altorfer M."/>
            <person name="Burckhardt D."/>
            <person name="Oertli M."/>
            <person name="Naumann U."/>
            <person name="Petersen F."/>
            <person name="Wong J."/>
        </authorList>
    </citation>
    <scope>NUCLEOTIDE SEQUENCE</scope>
    <source>
        <strain evidence="2">GSM-AAB239-AS_SAM_17_03QT</strain>
        <tissue evidence="2">Leaf</tissue>
    </source>
</reference>
<sequence>MRERELRRRAVEARRRRRLGVAHGGGGEERLATSGSPPAMATREGGGVAPVTERRAGPGEGVAASGVGNEGGSCLGRGRRCWSAVVRRLAEARRSLGRGGSGTARLGRKTSTRYGSTTDRDDAGQAKVQNGGVGCRLAGDRVPTVGGRTGEAHRRSRDERSTDRLPDRLVRRSTPGVVAARDIDGGGLQVGRSSSVREDMEEVSGDVDMDGGTVLVG</sequence>
<evidence type="ECO:0000256" key="1">
    <source>
        <dbReference type="SAM" id="MobiDB-lite"/>
    </source>
</evidence>
<name>A0AAX6FGP5_IRIPA</name>